<sequence length="444" mass="51011">MVFSSLLFILFFLLLTCLLYYLPFGIKYKNAILLVMSIVFYTLGEPRFIWLILGSSVANYLAGMGIASGKHPKVFLAVILILDLSVLILLKYTGIVHSMPVGLSFYTFQMISYIVDVYKDPTIVQKNPFLLILYIIFFPQLIAGPIVKYHAIQKQLMERTHSVELWVSGCRRFILGLAKKVIIANTTGYMVDYAFSITTHVTAFTSWTVAILYCLQIYYDFSGYSDMAIGLGEMFGIHIEENFCAPYRSTSIKEFWRRWHISLGTWFRDYLYIPLGGNRKGKMRTYLNKYIVFFATGLWHGGNLTFILWGLIHGTCAVFEETNAGKVLHKNKVVAWICTALVVSITFLVFRSPDIGTAGKWIMGLFQWKTNSENVKYFTVFTPYRILICLIGLLMSWHERKTDISEKQGIWKEGISLAASVFLLLFCIMTLGTESYNPFIYYRF</sequence>
<keyword evidence="6 7" id="KW-0472">Membrane</keyword>
<keyword evidence="4 8" id="KW-0812">Transmembrane</keyword>
<dbReference type="InterPro" id="IPR051085">
    <property type="entry name" value="MB_O-acyltransferase"/>
</dbReference>
<dbReference type="RefSeq" id="WP_154429741.1">
    <property type="nucleotide sequence ID" value="NZ_VUNI01000009.1"/>
</dbReference>
<evidence type="ECO:0000256" key="7">
    <source>
        <dbReference type="PIRNR" id="PIRNR016636"/>
    </source>
</evidence>
<dbReference type="InterPro" id="IPR024194">
    <property type="entry name" value="Ac/AlaTfrase_AlgI/DltB"/>
</dbReference>
<comment type="similarity">
    <text evidence="2 7">Belongs to the membrane-bound acyltransferase family.</text>
</comment>
<keyword evidence="10" id="KW-1185">Reference proteome</keyword>
<proteinExistence type="inferred from homology"/>
<dbReference type="InterPro" id="IPR004299">
    <property type="entry name" value="MBOAT_fam"/>
</dbReference>
<dbReference type="Proteomes" id="UP000474024">
    <property type="component" value="Unassembled WGS sequence"/>
</dbReference>
<dbReference type="GO" id="GO:0016746">
    <property type="term" value="F:acyltransferase activity"/>
    <property type="evidence" value="ECO:0007669"/>
    <property type="project" value="UniProtKB-KW"/>
</dbReference>
<evidence type="ECO:0000313" key="10">
    <source>
        <dbReference type="Proteomes" id="UP000474024"/>
    </source>
</evidence>
<feature type="transmembrane region" description="Helical" evidence="8">
    <location>
        <begin position="290"/>
        <end position="313"/>
    </location>
</feature>
<evidence type="ECO:0000256" key="4">
    <source>
        <dbReference type="ARBA" id="ARBA00022692"/>
    </source>
</evidence>
<evidence type="ECO:0000313" key="9">
    <source>
        <dbReference type="EMBL" id="MST74772.1"/>
    </source>
</evidence>
<name>A0A6L5YS48_9FIRM</name>
<dbReference type="AlphaFoldDB" id="A0A6L5YS48"/>
<evidence type="ECO:0000256" key="6">
    <source>
        <dbReference type="ARBA" id="ARBA00023136"/>
    </source>
</evidence>
<feature type="transmembrane region" description="Helical" evidence="8">
    <location>
        <begin position="6"/>
        <end position="24"/>
    </location>
</feature>
<dbReference type="PANTHER" id="PTHR13285">
    <property type="entry name" value="ACYLTRANSFERASE"/>
    <property type="match status" value="1"/>
</dbReference>
<dbReference type="PIRSF" id="PIRSF500217">
    <property type="entry name" value="AlgI"/>
    <property type="match status" value="1"/>
</dbReference>
<feature type="transmembrane region" description="Helical" evidence="8">
    <location>
        <begin position="73"/>
        <end position="90"/>
    </location>
</feature>
<feature type="transmembrane region" description="Helical" evidence="8">
    <location>
        <begin position="31"/>
        <end position="53"/>
    </location>
</feature>
<dbReference type="InterPro" id="IPR028362">
    <property type="entry name" value="AlgI"/>
</dbReference>
<feature type="transmembrane region" description="Helical" evidence="8">
    <location>
        <begin position="127"/>
        <end position="147"/>
    </location>
</feature>
<keyword evidence="7" id="KW-0808">Transferase</keyword>
<dbReference type="EMBL" id="VUNI01000009">
    <property type="protein sequence ID" value="MST74772.1"/>
    <property type="molecule type" value="Genomic_DNA"/>
</dbReference>
<organism evidence="9 10">
    <name type="scientific">Roseburia porci</name>
    <dbReference type="NCBI Taxonomy" id="2605790"/>
    <lineage>
        <taxon>Bacteria</taxon>
        <taxon>Bacillati</taxon>
        <taxon>Bacillota</taxon>
        <taxon>Clostridia</taxon>
        <taxon>Lachnospirales</taxon>
        <taxon>Lachnospiraceae</taxon>
        <taxon>Roseburia</taxon>
    </lineage>
</organism>
<reference evidence="9 10" key="1">
    <citation type="submission" date="2019-08" db="EMBL/GenBank/DDBJ databases">
        <title>In-depth cultivation of the pig gut microbiome towards novel bacterial diversity and tailored functional studies.</title>
        <authorList>
            <person name="Wylensek D."/>
            <person name="Hitch T.C.A."/>
            <person name="Clavel T."/>
        </authorList>
    </citation>
    <scope>NUCLEOTIDE SEQUENCE [LARGE SCALE GENOMIC DNA]</scope>
    <source>
        <strain evidence="9 10">MUC/MUC-530-WT-4D</strain>
    </source>
</reference>
<dbReference type="Pfam" id="PF03062">
    <property type="entry name" value="MBOAT"/>
    <property type="match status" value="1"/>
</dbReference>
<evidence type="ECO:0000256" key="8">
    <source>
        <dbReference type="SAM" id="Phobius"/>
    </source>
</evidence>
<keyword evidence="5 8" id="KW-1133">Transmembrane helix</keyword>
<feature type="transmembrane region" description="Helical" evidence="8">
    <location>
        <begin position="374"/>
        <end position="395"/>
    </location>
</feature>
<dbReference type="GO" id="GO:0005886">
    <property type="term" value="C:plasma membrane"/>
    <property type="evidence" value="ECO:0007669"/>
    <property type="project" value="UniProtKB-SubCell"/>
</dbReference>
<evidence type="ECO:0000256" key="2">
    <source>
        <dbReference type="ARBA" id="ARBA00010323"/>
    </source>
</evidence>
<dbReference type="PANTHER" id="PTHR13285:SF18">
    <property type="entry name" value="PROTEIN-CYSTEINE N-PALMITOYLTRANSFERASE RASP"/>
    <property type="match status" value="1"/>
</dbReference>
<feature type="transmembrane region" description="Helical" evidence="8">
    <location>
        <begin position="415"/>
        <end position="433"/>
    </location>
</feature>
<keyword evidence="3 7" id="KW-1003">Cell membrane</keyword>
<evidence type="ECO:0000256" key="5">
    <source>
        <dbReference type="ARBA" id="ARBA00022989"/>
    </source>
</evidence>
<evidence type="ECO:0000256" key="1">
    <source>
        <dbReference type="ARBA" id="ARBA00004651"/>
    </source>
</evidence>
<accession>A0A6L5YS48</accession>
<keyword evidence="7" id="KW-0012">Acyltransferase</keyword>
<feature type="transmembrane region" description="Helical" evidence="8">
    <location>
        <begin position="333"/>
        <end position="353"/>
    </location>
</feature>
<protein>
    <submittedName>
        <fullName evidence="9">MBOAT family protein</fullName>
    </submittedName>
</protein>
<dbReference type="PIRSF" id="PIRSF016636">
    <property type="entry name" value="AlgI_DltB"/>
    <property type="match status" value="1"/>
</dbReference>
<evidence type="ECO:0000256" key="3">
    <source>
        <dbReference type="ARBA" id="ARBA00022475"/>
    </source>
</evidence>
<comment type="subcellular location">
    <subcellularLocation>
        <location evidence="1">Cell membrane</location>
        <topology evidence="1">Multi-pass membrane protein</topology>
    </subcellularLocation>
</comment>
<comment type="caution">
    <text evidence="9">The sequence shown here is derived from an EMBL/GenBank/DDBJ whole genome shotgun (WGS) entry which is preliminary data.</text>
</comment>
<gene>
    <name evidence="9" type="ORF">FYJ75_06920</name>
</gene>
<dbReference type="GO" id="GO:0042121">
    <property type="term" value="P:alginic acid biosynthetic process"/>
    <property type="evidence" value="ECO:0007669"/>
    <property type="project" value="InterPro"/>
</dbReference>